<organism evidence="1">
    <name type="scientific">Trepomonas sp. PC1</name>
    <dbReference type="NCBI Taxonomy" id="1076344"/>
    <lineage>
        <taxon>Eukaryota</taxon>
        <taxon>Metamonada</taxon>
        <taxon>Diplomonadida</taxon>
        <taxon>Hexamitidae</taxon>
        <taxon>Hexamitinae</taxon>
        <taxon>Trepomonas</taxon>
    </lineage>
</organism>
<reference evidence="1" key="1">
    <citation type="submission" date="2015-07" db="EMBL/GenBank/DDBJ databases">
        <title>Adaptation to a free-living lifestyle via gene acquisitions in the diplomonad Trepomonas sp. PC1.</title>
        <authorList>
            <person name="Xu F."/>
            <person name="Jerlstrom-Hultqvist J."/>
            <person name="Kolisko M."/>
            <person name="Simpson A.G.B."/>
            <person name="Roger A.J."/>
            <person name="Svard S.G."/>
            <person name="Andersson J.O."/>
        </authorList>
    </citation>
    <scope>NUCLEOTIDE SEQUENCE</scope>
    <source>
        <strain evidence="1">PC1</strain>
    </source>
</reference>
<protein>
    <submittedName>
        <fullName evidence="1">Uncharacterized protein</fullName>
    </submittedName>
</protein>
<dbReference type="EMBL" id="GDID01003958">
    <property type="protein sequence ID" value="JAP92648.1"/>
    <property type="molecule type" value="Transcribed_RNA"/>
</dbReference>
<dbReference type="AlphaFoldDB" id="A0A146K8F9"/>
<name>A0A146K8F9_9EUKA</name>
<dbReference type="Pfam" id="PF06677">
    <property type="entry name" value="Auto_anti-p27"/>
    <property type="match status" value="1"/>
</dbReference>
<dbReference type="InterPro" id="IPR009563">
    <property type="entry name" value="SSSCA1"/>
</dbReference>
<accession>A0A146K8F9</accession>
<evidence type="ECO:0000313" key="1">
    <source>
        <dbReference type="EMBL" id="JAP92648.1"/>
    </source>
</evidence>
<gene>
    <name evidence="1" type="ORF">TPC1_15343</name>
</gene>
<sequence length="246" mass="28568">MSLESHFKYVTSVAYYIQQKWKLVSPIKCTCPFCKSALIENSLYDFLFCVNCQKKIKFDNGEFHELIGPDYNLQESQSNNVNIQQSNPQIDEVIEQEQVKVKQSDTNDITSSLLVQGWKMTNKSCPTPQCYNPLMQKPQSSELLCGKCKFQTTINEQLREISLSVDPKDLARQIVEKVNKKIEYHEYNSDEQKEPIQNNILVDLKTKIQQMAELILEPCSLEEIEQYSTAIEQVHKVYQIVKNLQE</sequence>
<proteinExistence type="predicted"/>